<dbReference type="Proteomes" id="UP000249057">
    <property type="component" value="Unassembled WGS sequence"/>
</dbReference>
<organism evidence="1 2">
    <name type="scientific">Aspergillus brunneoviolaceus CBS 621.78</name>
    <dbReference type="NCBI Taxonomy" id="1450534"/>
    <lineage>
        <taxon>Eukaryota</taxon>
        <taxon>Fungi</taxon>
        <taxon>Dikarya</taxon>
        <taxon>Ascomycota</taxon>
        <taxon>Pezizomycotina</taxon>
        <taxon>Eurotiomycetes</taxon>
        <taxon>Eurotiomycetidae</taxon>
        <taxon>Eurotiales</taxon>
        <taxon>Aspergillaceae</taxon>
        <taxon>Aspergillus</taxon>
        <taxon>Aspergillus subgen. Circumdati</taxon>
    </lineage>
</organism>
<evidence type="ECO:0000313" key="1">
    <source>
        <dbReference type="EMBL" id="RAH42530.1"/>
    </source>
</evidence>
<dbReference type="EMBL" id="KZ825373">
    <property type="protein sequence ID" value="RAH42530.1"/>
    <property type="molecule type" value="Genomic_DNA"/>
</dbReference>
<evidence type="ECO:0000313" key="2">
    <source>
        <dbReference type="Proteomes" id="UP000249057"/>
    </source>
</evidence>
<sequence>MSLDFTTFHNIIAGQPRSAATVHAGVSPLTRAKLWDVPVATAQDVDDAVAAAAAAFPGWAAVPYTERTRLLGEFADLYLQHAEEFVELLMAETGRSRQTAAIEVYWAAEWLRYPAKYTLPETKHEDDELVAITKYEPLGVVAAICPWNFPISLAMGKIAPAIATGNTIIVKPSPFTPYTTLKLIHLAQHIFPPGILQALSGDDTLGPLLVHHPRIQKISFTGSTATGQKIMRGCAETMKRFTLETGGNNVGIVFPDVDVAATAAKIAGGLWFNAGQVCINARRLYVHSSVYGEFVRVLGDVTQKMQVVGDVGPVQNEMQFEKVQAVLRECKELGLRFVAGGEEGKKGGEEQGLFVRPVVLDNPPDEAGVLQEEVFGPVVSCKPFNTADEVVGIANEGTTGLSAIVWTADAELAERVSAQLDVGNVFVNGPPKPNAYVPFGGHKQSGVGVEYGLEGLLGFCQVKSVHVYK</sequence>
<proteinExistence type="predicted"/>
<keyword evidence="2" id="KW-1185">Reference proteome</keyword>
<gene>
    <name evidence="1" type="ORF">BO95DRAFT_475823</name>
</gene>
<accession>A0ACD1FZW7</accession>
<name>A0ACD1FZW7_9EURO</name>
<reference evidence="1" key="1">
    <citation type="submission" date="2018-02" db="EMBL/GenBank/DDBJ databases">
        <title>The genomes of Aspergillus section Nigri reveals drivers in fungal speciation.</title>
        <authorList>
            <consortium name="DOE Joint Genome Institute"/>
            <person name="Vesth T.C."/>
            <person name="Nybo J."/>
            <person name="Theobald S."/>
            <person name="Brandl J."/>
            <person name="Frisvad J.C."/>
            <person name="Nielsen K.F."/>
            <person name="Lyhne E.K."/>
            <person name="Kogle M.E."/>
            <person name="Kuo A."/>
            <person name="Riley R."/>
            <person name="Clum A."/>
            <person name="Nolan M."/>
            <person name="Lipzen A."/>
            <person name="Salamov A."/>
            <person name="Henrissat B."/>
            <person name="Wiebenga A."/>
            <person name="De vries R.P."/>
            <person name="Grigoriev I.V."/>
            <person name="Mortensen U.H."/>
            <person name="Andersen M.R."/>
            <person name="Baker S.E."/>
        </authorList>
    </citation>
    <scope>NUCLEOTIDE SEQUENCE</scope>
    <source>
        <strain evidence="1">CBS 621.78</strain>
    </source>
</reference>
<protein>
    <submittedName>
        <fullName evidence="1">Aldehyde dehydrogenase</fullName>
    </submittedName>
</protein>